<proteinExistence type="predicted"/>
<gene>
    <name evidence="2" type="ORF">TBRA_LOCUS7712</name>
</gene>
<keyword evidence="3" id="KW-1185">Reference proteome</keyword>
<feature type="compositionally biased region" description="Polar residues" evidence="1">
    <location>
        <begin position="1"/>
        <end position="11"/>
    </location>
</feature>
<feature type="region of interest" description="Disordered" evidence="1">
    <location>
        <begin position="1"/>
        <end position="121"/>
    </location>
</feature>
<dbReference type="AlphaFoldDB" id="A0A6H5IFV7"/>
<dbReference type="EMBL" id="CADCXV010000801">
    <property type="protein sequence ID" value="CAB0035829.1"/>
    <property type="molecule type" value="Genomic_DNA"/>
</dbReference>
<evidence type="ECO:0000313" key="2">
    <source>
        <dbReference type="EMBL" id="CAB0035829.1"/>
    </source>
</evidence>
<accession>A0A6H5IFV7</accession>
<sequence length="145" mass="16233">MKSITVESNVKPSDAEVKDTQIETKTISARVRQGRQQTTQTQAAETTCNSSARNDNGIASTRPTRKRDAHQQTTTRKKSVPRQPVLGQLDRSIQKCRLPYQPRRRHPPARGSTETSTPKRPACVTLSPRAAYHVVAPIFLYLARN</sequence>
<feature type="compositionally biased region" description="Polar residues" evidence="1">
    <location>
        <begin position="48"/>
        <end position="62"/>
    </location>
</feature>
<name>A0A6H5IFV7_9HYME</name>
<protein>
    <submittedName>
        <fullName evidence="2">Uncharacterized protein</fullName>
    </submittedName>
</protein>
<evidence type="ECO:0000256" key="1">
    <source>
        <dbReference type="SAM" id="MobiDB-lite"/>
    </source>
</evidence>
<feature type="compositionally biased region" description="Low complexity" evidence="1">
    <location>
        <begin position="29"/>
        <end position="47"/>
    </location>
</feature>
<reference evidence="2 3" key="1">
    <citation type="submission" date="2020-02" db="EMBL/GenBank/DDBJ databases">
        <authorList>
            <person name="Ferguson B K."/>
        </authorList>
    </citation>
    <scope>NUCLEOTIDE SEQUENCE [LARGE SCALE GENOMIC DNA]</scope>
</reference>
<dbReference type="Proteomes" id="UP000479190">
    <property type="component" value="Unassembled WGS sequence"/>
</dbReference>
<evidence type="ECO:0000313" key="3">
    <source>
        <dbReference type="Proteomes" id="UP000479190"/>
    </source>
</evidence>
<organism evidence="2 3">
    <name type="scientific">Trichogramma brassicae</name>
    <dbReference type="NCBI Taxonomy" id="86971"/>
    <lineage>
        <taxon>Eukaryota</taxon>
        <taxon>Metazoa</taxon>
        <taxon>Ecdysozoa</taxon>
        <taxon>Arthropoda</taxon>
        <taxon>Hexapoda</taxon>
        <taxon>Insecta</taxon>
        <taxon>Pterygota</taxon>
        <taxon>Neoptera</taxon>
        <taxon>Endopterygota</taxon>
        <taxon>Hymenoptera</taxon>
        <taxon>Apocrita</taxon>
        <taxon>Proctotrupomorpha</taxon>
        <taxon>Chalcidoidea</taxon>
        <taxon>Trichogrammatidae</taxon>
        <taxon>Trichogramma</taxon>
    </lineage>
</organism>
<feature type="compositionally biased region" description="Basic and acidic residues" evidence="1">
    <location>
        <begin position="13"/>
        <end position="22"/>
    </location>
</feature>